<evidence type="ECO:0000256" key="2">
    <source>
        <dbReference type="ARBA" id="ARBA00022741"/>
    </source>
</evidence>
<dbReference type="Gene3D" id="3.40.50.300">
    <property type="entry name" value="P-loop containing nucleotide triphosphate hydrolases"/>
    <property type="match status" value="1"/>
</dbReference>
<comment type="similarity">
    <text evidence="1">Belongs to the TRAFAC class TrmE-Era-EngA-EngB-Septin-like GTPase superfamily. AIG1/Toc34/Toc159-like paraseptin GTPase family. IAN subfamily.</text>
</comment>
<dbReference type="AlphaFoldDB" id="A0A8D0GRW1"/>
<evidence type="ECO:0000256" key="4">
    <source>
        <dbReference type="SAM" id="Coils"/>
    </source>
</evidence>
<dbReference type="PANTHER" id="PTHR10903:SF182">
    <property type="entry name" value="GTPASE IMAP FAMILY MEMBER 4"/>
    <property type="match status" value="1"/>
</dbReference>
<dbReference type="PROSITE" id="PS51720">
    <property type="entry name" value="G_AIG1"/>
    <property type="match status" value="1"/>
</dbReference>
<evidence type="ECO:0000313" key="7">
    <source>
        <dbReference type="Proteomes" id="UP000694392"/>
    </source>
</evidence>
<dbReference type="GO" id="GO:0005525">
    <property type="term" value="F:GTP binding"/>
    <property type="evidence" value="ECO:0007669"/>
    <property type="project" value="UniProtKB-KW"/>
</dbReference>
<feature type="coiled-coil region" evidence="4">
    <location>
        <begin position="283"/>
        <end position="360"/>
    </location>
</feature>
<dbReference type="InterPro" id="IPR006703">
    <property type="entry name" value="G_AIG1"/>
</dbReference>
<dbReference type="PANTHER" id="PTHR10903">
    <property type="entry name" value="GTPASE, IMAP FAMILY MEMBER-RELATED"/>
    <property type="match status" value="1"/>
</dbReference>
<proteinExistence type="inferred from homology"/>
<evidence type="ECO:0000259" key="5">
    <source>
        <dbReference type="PROSITE" id="PS51720"/>
    </source>
</evidence>
<feature type="domain" description="AIG1-type G" evidence="5">
    <location>
        <begin position="80"/>
        <end position="283"/>
    </location>
</feature>
<name>A0A8D0GRW1_SPHPU</name>
<evidence type="ECO:0000313" key="6">
    <source>
        <dbReference type="Ensembl" id="ENSSPUP00000012706.1"/>
    </source>
</evidence>
<keyword evidence="4" id="KW-0175">Coiled coil</keyword>
<dbReference type="GeneTree" id="ENSGT00940000159317"/>
<accession>A0A8D0GRW1</accession>
<keyword evidence="3" id="KW-0342">GTP-binding</keyword>
<sequence length="401" mass="46681">MLHKLREEHTPVFCGETRVTRERKSRLRRSYRSRRKNTQNCLSATRDSKEIFQINMEGQKQKEEGNSYAAPGDAGRYTGESQLRIVLVGKTGAGKSATGNTILGRKEFESKLCAKSVTVKCSKSVGAWQGREVVVVDTPGIFDTQVSVEETYQEISSCIVASSPGPHAIVLVVPLRRYTEEEKKAVKQIQDIFGAEAMRYMILLLTRKDDLEETELEDFLKESDDQGINELVGKFGRRFCAFNNRATGEERDAQVNELLRMVEKMVQENGGTCYNNDMYKFTEQKLQEETEKLKGNYTEQLRREREKIKQDYEEKIKKLKEKLKMQEEKHREEKDTLLRQKELAEKEKRLRDEQQRQLREREGFYAVRQANAREEAESTFLWDMLKVAFQLVQVVALWFKE</sequence>
<organism evidence="6 7">
    <name type="scientific">Sphenodon punctatus</name>
    <name type="common">Tuatara</name>
    <name type="synonym">Hatteria punctata</name>
    <dbReference type="NCBI Taxonomy" id="8508"/>
    <lineage>
        <taxon>Eukaryota</taxon>
        <taxon>Metazoa</taxon>
        <taxon>Chordata</taxon>
        <taxon>Craniata</taxon>
        <taxon>Vertebrata</taxon>
        <taxon>Euteleostomi</taxon>
        <taxon>Lepidosauria</taxon>
        <taxon>Sphenodontia</taxon>
        <taxon>Sphenodontidae</taxon>
        <taxon>Sphenodon</taxon>
    </lineage>
</organism>
<dbReference type="SUPFAM" id="SSF52540">
    <property type="entry name" value="P-loop containing nucleoside triphosphate hydrolases"/>
    <property type="match status" value="1"/>
</dbReference>
<dbReference type="InterPro" id="IPR027417">
    <property type="entry name" value="P-loop_NTPase"/>
</dbReference>
<dbReference type="Ensembl" id="ENSSPUT00000013545.1">
    <property type="protein sequence ID" value="ENSSPUP00000012706.1"/>
    <property type="gene ID" value="ENSSPUG00000009775.1"/>
</dbReference>
<dbReference type="OMA" id="REAHWVS"/>
<dbReference type="InterPro" id="IPR045058">
    <property type="entry name" value="GIMA/IAN/Toc"/>
</dbReference>
<evidence type="ECO:0000256" key="3">
    <source>
        <dbReference type="ARBA" id="ARBA00023134"/>
    </source>
</evidence>
<reference evidence="6" key="1">
    <citation type="submission" date="2025-08" db="UniProtKB">
        <authorList>
            <consortium name="Ensembl"/>
        </authorList>
    </citation>
    <scope>IDENTIFICATION</scope>
</reference>
<keyword evidence="7" id="KW-1185">Reference proteome</keyword>
<dbReference type="Proteomes" id="UP000694392">
    <property type="component" value="Unplaced"/>
</dbReference>
<keyword evidence="2" id="KW-0547">Nucleotide-binding</keyword>
<protein>
    <recommendedName>
        <fullName evidence="5">AIG1-type G domain-containing protein</fullName>
    </recommendedName>
</protein>
<dbReference type="FunFam" id="3.40.50.300:FF:000366">
    <property type="entry name" value="GTPase, IMAP family member 2"/>
    <property type="match status" value="1"/>
</dbReference>
<evidence type="ECO:0000256" key="1">
    <source>
        <dbReference type="ARBA" id="ARBA00008535"/>
    </source>
</evidence>
<reference evidence="6" key="2">
    <citation type="submission" date="2025-09" db="UniProtKB">
        <authorList>
            <consortium name="Ensembl"/>
        </authorList>
    </citation>
    <scope>IDENTIFICATION</scope>
</reference>
<dbReference type="CDD" id="cd01852">
    <property type="entry name" value="AIG1"/>
    <property type="match status" value="1"/>
</dbReference>
<dbReference type="Pfam" id="PF04548">
    <property type="entry name" value="AIG1"/>
    <property type="match status" value="1"/>
</dbReference>